<feature type="domain" description="Acyltransferase 3" evidence="2">
    <location>
        <begin position="10"/>
        <end position="314"/>
    </location>
</feature>
<keyword evidence="1" id="KW-1133">Transmembrane helix</keyword>
<dbReference type="GO" id="GO:0000271">
    <property type="term" value="P:polysaccharide biosynthetic process"/>
    <property type="evidence" value="ECO:0007669"/>
    <property type="project" value="TreeGrafter"/>
</dbReference>
<feature type="transmembrane region" description="Helical" evidence="1">
    <location>
        <begin position="236"/>
        <end position="256"/>
    </location>
</feature>
<keyword evidence="3" id="KW-0012">Acyltransferase</keyword>
<keyword evidence="1" id="KW-0812">Transmembrane</keyword>
<feature type="transmembrane region" description="Helical" evidence="1">
    <location>
        <begin position="300"/>
        <end position="318"/>
    </location>
</feature>
<dbReference type="GO" id="GO:0016747">
    <property type="term" value="F:acyltransferase activity, transferring groups other than amino-acyl groups"/>
    <property type="evidence" value="ECO:0007669"/>
    <property type="project" value="InterPro"/>
</dbReference>
<evidence type="ECO:0000313" key="3">
    <source>
        <dbReference type="EMBL" id="SDV49771.1"/>
    </source>
</evidence>
<dbReference type="InterPro" id="IPR050879">
    <property type="entry name" value="Acyltransferase_3"/>
</dbReference>
<feature type="transmembrane region" description="Helical" evidence="1">
    <location>
        <begin position="77"/>
        <end position="99"/>
    </location>
</feature>
<dbReference type="OrthoDB" id="9814807at2"/>
<dbReference type="EMBL" id="FNLO01000009">
    <property type="protein sequence ID" value="SDV49771.1"/>
    <property type="molecule type" value="Genomic_DNA"/>
</dbReference>
<proteinExistence type="predicted"/>
<keyword evidence="3" id="KW-0378">Hydrolase</keyword>
<dbReference type="PANTHER" id="PTHR23028:SF53">
    <property type="entry name" value="ACYL_TRANSF_3 DOMAIN-CONTAINING PROTEIN"/>
    <property type="match status" value="1"/>
</dbReference>
<evidence type="ECO:0000259" key="2">
    <source>
        <dbReference type="Pfam" id="PF01757"/>
    </source>
</evidence>
<dbReference type="Proteomes" id="UP000243719">
    <property type="component" value="Unassembled WGS sequence"/>
</dbReference>
<feature type="transmembrane region" description="Helical" evidence="1">
    <location>
        <begin position="158"/>
        <end position="175"/>
    </location>
</feature>
<dbReference type="RefSeq" id="WP_091910247.1">
    <property type="nucleotide sequence ID" value="NZ_FNLO01000009.1"/>
</dbReference>
<keyword evidence="3" id="KW-0808">Transferase</keyword>
<evidence type="ECO:0000256" key="1">
    <source>
        <dbReference type="SAM" id="Phobius"/>
    </source>
</evidence>
<keyword evidence="4" id="KW-1185">Reference proteome</keyword>
<protein>
    <submittedName>
        <fullName evidence="3">Peptidoglycan/LPS O-acetylase OafA/YrhL, contains acyltransferase and SGNH-hydrolase domains</fullName>
    </submittedName>
</protein>
<name>A0A1H2PS41_9BURK</name>
<reference evidence="4" key="1">
    <citation type="submission" date="2016-09" db="EMBL/GenBank/DDBJ databases">
        <authorList>
            <person name="Varghese N."/>
            <person name="Submissions S."/>
        </authorList>
    </citation>
    <scope>NUCLEOTIDE SEQUENCE [LARGE SCALE GENOMIC DNA]</scope>
    <source>
        <strain evidence="4">JS23</strain>
    </source>
</reference>
<keyword evidence="1" id="KW-0472">Membrane</keyword>
<dbReference type="Pfam" id="PF01757">
    <property type="entry name" value="Acyl_transf_3"/>
    <property type="match status" value="1"/>
</dbReference>
<gene>
    <name evidence="3" type="ORF">SAMN05216551_109121</name>
</gene>
<evidence type="ECO:0000313" key="4">
    <source>
        <dbReference type="Proteomes" id="UP000243719"/>
    </source>
</evidence>
<dbReference type="STRING" id="1770053.SAMN05216551_109121"/>
<accession>A0A1H2PS41</accession>
<dbReference type="GO" id="GO:0016020">
    <property type="term" value="C:membrane"/>
    <property type="evidence" value="ECO:0007669"/>
    <property type="project" value="TreeGrafter"/>
</dbReference>
<sequence length="348" mass="38587">MTDIKKNRISALDGLRGYAVLAVFLYHTLDVPKSGHLGVDIFFVLSGFLISSHLYQQLSTCGTIDLSGFYLKRCARLLPAFFVACVLFEAIAYCFPSSASLESPLKLLSLLFVSNFLSASGQEQVGLMNHLWTLSVEWQFYLLWPAVLFGLHKLRLRGRGIGWILLITFILAVGLKAHGNQFAHFDGLLVGSLLPLLTSQKVVKRAFNNRICNAALLSASISALILLILFPVPQFTMFNEVATSIATVALIFCTTFKQSGISRLVLANRLAQYFGRISYGLYLYHFPIAALLYVNSFPRAKIALVACVVAIPLADVSWRCLEQPVIRRFGNRKSQRAAAAFGRTWKAP</sequence>
<organism evidence="3 4">
    <name type="scientific">Chitinasiproducens palmae</name>
    <dbReference type="NCBI Taxonomy" id="1770053"/>
    <lineage>
        <taxon>Bacteria</taxon>
        <taxon>Pseudomonadati</taxon>
        <taxon>Pseudomonadota</taxon>
        <taxon>Betaproteobacteria</taxon>
        <taxon>Burkholderiales</taxon>
        <taxon>Burkholderiaceae</taxon>
        <taxon>Chitinasiproducens</taxon>
    </lineage>
</organism>
<dbReference type="GO" id="GO:0016787">
    <property type="term" value="F:hydrolase activity"/>
    <property type="evidence" value="ECO:0007669"/>
    <property type="project" value="UniProtKB-KW"/>
</dbReference>
<dbReference type="PANTHER" id="PTHR23028">
    <property type="entry name" value="ACETYLTRANSFERASE"/>
    <property type="match status" value="1"/>
</dbReference>
<dbReference type="InterPro" id="IPR002656">
    <property type="entry name" value="Acyl_transf_3_dom"/>
</dbReference>
<dbReference type="AlphaFoldDB" id="A0A1H2PS41"/>
<feature type="transmembrane region" description="Helical" evidence="1">
    <location>
        <begin position="211"/>
        <end position="230"/>
    </location>
</feature>
<feature type="transmembrane region" description="Helical" evidence="1">
    <location>
        <begin position="277"/>
        <end position="294"/>
    </location>
</feature>